<evidence type="ECO:0000313" key="2">
    <source>
        <dbReference type="Proteomes" id="UP000276133"/>
    </source>
</evidence>
<proteinExistence type="predicted"/>
<protein>
    <submittedName>
        <fullName evidence="1">Uncharacterized protein</fullName>
    </submittedName>
</protein>
<accession>A0A3M7RDJ8</accession>
<name>A0A3M7RDJ8_BRAPC</name>
<evidence type="ECO:0000313" key="1">
    <source>
        <dbReference type="EMBL" id="RNA21600.1"/>
    </source>
</evidence>
<dbReference type="AlphaFoldDB" id="A0A3M7RDJ8"/>
<keyword evidence="2" id="KW-1185">Reference proteome</keyword>
<organism evidence="1 2">
    <name type="scientific">Brachionus plicatilis</name>
    <name type="common">Marine rotifer</name>
    <name type="synonym">Brachionus muelleri</name>
    <dbReference type="NCBI Taxonomy" id="10195"/>
    <lineage>
        <taxon>Eukaryota</taxon>
        <taxon>Metazoa</taxon>
        <taxon>Spiralia</taxon>
        <taxon>Gnathifera</taxon>
        <taxon>Rotifera</taxon>
        <taxon>Eurotatoria</taxon>
        <taxon>Monogononta</taxon>
        <taxon>Pseudotrocha</taxon>
        <taxon>Ploima</taxon>
        <taxon>Brachionidae</taxon>
        <taxon>Brachionus</taxon>
    </lineage>
</organism>
<dbReference type="Proteomes" id="UP000276133">
    <property type="component" value="Unassembled WGS sequence"/>
</dbReference>
<dbReference type="EMBL" id="REGN01003636">
    <property type="protein sequence ID" value="RNA21600.1"/>
    <property type="molecule type" value="Genomic_DNA"/>
</dbReference>
<comment type="caution">
    <text evidence="1">The sequence shown here is derived from an EMBL/GenBank/DDBJ whole genome shotgun (WGS) entry which is preliminary data.</text>
</comment>
<reference evidence="1 2" key="1">
    <citation type="journal article" date="2018" name="Sci. Rep.">
        <title>Genomic signatures of local adaptation to the degree of environmental predictability in rotifers.</title>
        <authorList>
            <person name="Franch-Gras L."/>
            <person name="Hahn C."/>
            <person name="Garcia-Roger E.M."/>
            <person name="Carmona M.J."/>
            <person name="Serra M."/>
            <person name="Gomez A."/>
        </authorList>
    </citation>
    <scope>NUCLEOTIDE SEQUENCE [LARGE SCALE GENOMIC DNA]</scope>
    <source>
        <strain evidence="1">HYR1</strain>
    </source>
</reference>
<gene>
    <name evidence="1" type="ORF">BpHYR1_049389</name>
</gene>
<sequence>MDLTYEALVKGSKQYIVTYLQISILKYDFLYYVTNKFIIISRGEFNFLLLEEKNFITQFSFNSCKHKLYNSRAFNHKISFEIFQNLNSFIKNFQHNNFQTEVNNFSSHFFYVNIPCVKLFFVAP</sequence>